<dbReference type="EMBL" id="WHOA01000154">
    <property type="protein sequence ID" value="NOU74246.1"/>
    <property type="molecule type" value="Genomic_DNA"/>
</dbReference>
<comment type="caution">
    <text evidence="1">The sequence shown here is derived from an EMBL/GenBank/DDBJ whole genome shotgun (WGS) entry which is preliminary data.</text>
</comment>
<evidence type="ECO:0000313" key="1">
    <source>
        <dbReference type="EMBL" id="NOU74246.1"/>
    </source>
</evidence>
<dbReference type="Proteomes" id="UP000616779">
    <property type="component" value="Unassembled WGS sequence"/>
</dbReference>
<protein>
    <submittedName>
        <fullName evidence="1">Uncharacterized protein</fullName>
    </submittedName>
</protein>
<keyword evidence="2" id="KW-1185">Reference proteome</keyword>
<name>A0ABX1Y0D8_9BACL</name>
<accession>A0ABX1Y0D8</accession>
<organism evidence="1 2">
    <name type="scientific">Paenibacillus phytorum</name>
    <dbReference type="NCBI Taxonomy" id="2654977"/>
    <lineage>
        <taxon>Bacteria</taxon>
        <taxon>Bacillati</taxon>
        <taxon>Bacillota</taxon>
        <taxon>Bacilli</taxon>
        <taxon>Bacillales</taxon>
        <taxon>Paenibacillaceae</taxon>
        <taxon>Paenibacillus</taxon>
    </lineage>
</organism>
<dbReference type="RefSeq" id="WP_171645654.1">
    <property type="nucleotide sequence ID" value="NZ_WHOA01000154.1"/>
</dbReference>
<proteinExistence type="predicted"/>
<sequence>MPDDIQLYIPVKKETVEKSFNTLDDLTEDDTNEELVPFTQEIVEKIAAKFTNFELNNLQVSVSAKIGSGNALKWVVSLEGTGGLVLNFKKL</sequence>
<evidence type="ECO:0000313" key="2">
    <source>
        <dbReference type="Proteomes" id="UP000616779"/>
    </source>
</evidence>
<gene>
    <name evidence="1" type="ORF">GC098_23090</name>
</gene>
<reference evidence="1 2" key="1">
    <citation type="submission" date="2019-10" db="EMBL/GenBank/DDBJ databases">
        <title>Description of Paenibacillus terrestris sp. nov.</title>
        <authorList>
            <person name="Carlier A."/>
            <person name="Qi S."/>
        </authorList>
    </citation>
    <scope>NUCLEOTIDE SEQUENCE [LARGE SCALE GENOMIC DNA]</scope>
    <source>
        <strain evidence="1 2">LMG 31458</strain>
    </source>
</reference>